<evidence type="ECO:0000256" key="12">
    <source>
        <dbReference type="ARBA" id="ARBA00034000"/>
    </source>
</evidence>
<reference evidence="17 18" key="1">
    <citation type="submission" date="2020-05" db="EMBL/GenBank/DDBJ databases">
        <title>Complete genome of Clostridium estertheticum subspecies estertheticum, isolated from Vacuum packed lamb meat from New Zealand imported to Switzerland.</title>
        <authorList>
            <person name="Wambui J."/>
            <person name="Stevens M.J.A."/>
            <person name="Stephan R."/>
        </authorList>
    </citation>
    <scope>NUCLEOTIDE SEQUENCE [LARGE SCALE GENOMIC DNA]</scope>
    <source>
        <strain evidence="17 18">CEST001</strain>
    </source>
</reference>
<sequence length="382" mass="42556">MKIKRGEIMTKKSKVYLSLSLSLVLLFSTLVQTVHAEELYVNAISAIALDCDSKVVLYEKNAYTPIEIASTTKIITALVAIKCGDLNKKIIISKKAATIRGSEIGLKEGEEITLKELLYGLLMRSGNDAAIAIAEGVSGSVDEFLKLMNEYALEIGLLNSNFESPHGLDSSNHYSTAYDLALITAKAKEVKTFNDIVGSKDIIAKDYDFTRSYHNINKILSILPNSTGVKTGFTGKAGKCLVTSVKIQNRDIIIITLNCTPRWKETEKINNYIEKTYKYKKVVSKGDILGKIILKNGNSNVEIVSKKDIIIPVKNNQKIEIKVKKPLYEVYAPVHQGEKIGRLDVYANNKLLLSESLVSKSNAYSKTNFRFRFNKIKNFILQ</sequence>
<dbReference type="GO" id="GO:0071555">
    <property type="term" value="P:cell wall organization"/>
    <property type="evidence" value="ECO:0007669"/>
    <property type="project" value="UniProtKB-KW"/>
</dbReference>
<evidence type="ECO:0000259" key="16">
    <source>
        <dbReference type="SMART" id="SM00936"/>
    </source>
</evidence>
<evidence type="ECO:0000256" key="6">
    <source>
        <dbReference type="ARBA" id="ARBA00022670"/>
    </source>
</evidence>
<feature type="active site" description="Proton acceptor" evidence="13">
    <location>
        <position position="73"/>
    </location>
</feature>
<dbReference type="InterPro" id="IPR001967">
    <property type="entry name" value="Peptidase_S11_N"/>
</dbReference>
<dbReference type="PRINTS" id="PR00725">
    <property type="entry name" value="DADACBPTASE1"/>
</dbReference>
<dbReference type="EMBL" id="JABEYB010000006">
    <property type="protein sequence ID" value="NNU76158.1"/>
    <property type="molecule type" value="Genomic_DNA"/>
</dbReference>
<evidence type="ECO:0000256" key="4">
    <source>
        <dbReference type="ARBA" id="ARBA00012448"/>
    </source>
</evidence>
<accession>A0A7Y3SW79</accession>
<evidence type="ECO:0000256" key="11">
    <source>
        <dbReference type="ARBA" id="ARBA00023316"/>
    </source>
</evidence>
<dbReference type="UniPathway" id="UPA00219"/>
<evidence type="ECO:0000256" key="10">
    <source>
        <dbReference type="ARBA" id="ARBA00022984"/>
    </source>
</evidence>
<feature type="binding site" evidence="14">
    <location>
        <position position="230"/>
    </location>
    <ligand>
        <name>substrate</name>
    </ligand>
</feature>
<comment type="catalytic activity">
    <reaction evidence="12">
        <text>Preferential cleavage: (Ac)2-L-Lys-D-Ala-|-D-Ala. Also transpeptidation of peptidyl-alanyl moieties that are N-acyl substituents of D-alanine.</text>
        <dbReference type="EC" id="3.4.16.4"/>
    </reaction>
</comment>
<dbReference type="AlphaFoldDB" id="A0A7Y3SW79"/>
<dbReference type="GO" id="GO:0009252">
    <property type="term" value="P:peptidoglycan biosynthetic process"/>
    <property type="evidence" value="ECO:0007669"/>
    <property type="project" value="UniProtKB-UniPathway"/>
</dbReference>
<evidence type="ECO:0000256" key="15">
    <source>
        <dbReference type="RuleBase" id="RU004016"/>
    </source>
</evidence>
<evidence type="ECO:0000256" key="14">
    <source>
        <dbReference type="PIRSR" id="PIRSR618044-2"/>
    </source>
</evidence>
<evidence type="ECO:0000256" key="3">
    <source>
        <dbReference type="ARBA" id="ARBA00007164"/>
    </source>
</evidence>
<dbReference type="GO" id="GO:0006508">
    <property type="term" value="P:proteolysis"/>
    <property type="evidence" value="ECO:0007669"/>
    <property type="project" value="UniProtKB-KW"/>
</dbReference>
<keyword evidence="7" id="KW-0732">Signal</keyword>
<keyword evidence="10" id="KW-0573">Peptidoglycan synthesis</keyword>
<evidence type="ECO:0000256" key="9">
    <source>
        <dbReference type="ARBA" id="ARBA00022960"/>
    </source>
</evidence>
<comment type="function">
    <text evidence="1">Removes C-terminal D-alanyl residues from sugar-peptide cell wall precursors.</text>
</comment>
<evidence type="ECO:0000313" key="18">
    <source>
        <dbReference type="Proteomes" id="UP000531659"/>
    </source>
</evidence>
<evidence type="ECO:0000256" key="8">
    <source>
        <dbReference type="ARBA" id="ARBA00022801"/>
    </source>
</evidence>
<keyword evidence="6" id="KW-0645">Protease</keyword>
<evidence type="ECO:0000313" key="17">
    <source>
        <dbReference type="EMBL" id="NNU76158.1"/>
    </source>
</evidence>
<dbReference type="InterPro" id="IPR015956">
    <property type="entry name" value="Peniciliin-bd_prot_C_sf"/>
</dbReference>
<comment type="similarity">
    <text evidence="3 15">Belongs to the peptidase S11 family.</text>
</comment>
<dbReference type="EC" id="3.4.16.4" evidence="4"/>
<dbReference type="Proteomes" id="UP000531659">
    <property type="component" value="Unassembled WGS sequence"/>
</dbReference>
<comment type="caution">
    <text evidence="17">The sequence shown here is derived from an EMBL/GenBank/DDBJ whole genome shotgun (WGS) entry which is preliminary data.</text>
</comment>
<proteinExistence type="inferred from homology"/>
<dbReference type="RefSeq" id="WP_171296870.1">
    <property type="nucleotide sequence ID" value="NZ_CP087098.1"/>
</dbReference>
<dbReference type="InterPro" id="IPR012338">
    <property type="entry name" value="Beta-lactam/transpept-like"/>
</dbReference>
<evidence type="ECO:0000256" key="5">
    <source>
        <dbReference type="ARBA" id="ARBA00022645"/>
    </source>
</evidence>
<feature type="active site" description="Acyl-ester intermediate" evidence="13">
    <location>
        <position position="70"/>
    </location>
</feature>
<organism evidence="17 18">
    <name type="scientific">Clostridium estertheticum</name>
    <dbReference type="NCBI Taxonomy" id="238834"/>
    <lineage>
        <taxon>Bacteria</taxon>
        <taxon>Bacillati</taxon>
        <taxon>Bacillota</taxon>
        <taxon>Clostridia</taxon>
        <taxon>Eubacteriales</taxon>
        <taxon>Clostridiaceae</taxon>
        <taxon>Clostridium</taxon>
    </lineage>
</organism>
<dbReference type="SUPFAM" id="SSF56601">
    <property type="entry name" value="beta-lactamase/transpeptidase-like"/>
    <property type="match status" value="1"/>
</dbReference>
<dbReference type="GO" id="GO:0009002">
    <property type="term" value="F:serine-type D-Ala-D-Ala carboxypeptidase activity"/>
    <property type="evidence" value="ECO:0007669"/>
    <property type="project" value="UniProtKB-EC"/>
</dbReference>
<feature type="active site" evidence="13">
    <location>
        <position position="125"/>
    </location>
</feature>
<dbReference type="Pfam" id="PF00768">
    <property type="entry name" value="Peptidase_S11"/>
    <property type="match status" value="1"/>
</dbReference>
<keyword evidence="8" id="KW-0378">Hydrolase</keyword>
<dbReference type="Gene3D" id="3.40.710.10">
    <property type="entry name" value="DD-peptidase/beta-lactamase superfamily"/>
    <property type="match status" value="1"/>
</dbReference>
<dbReference type="PANTHER" id="PTHR21581:SF33">
    <property type="entry name" value="D-ALANYL-D-ALANINE CARBOXYPEPTIDASE DACB"/>
    <property type="match status" value="1"/>
</dbReference>
<evidence type="ECO:0000256" key="2">
    <source>
        <dbReference type="ARBA" id="ARBA00004752"/>
    </source>
</evidence>
<dbReference type="Pfam" id="PF07943">
    <property type="entry name" value="PBP5_C"/>
    <property type="match status" value="1"/>
</dbReference>
<keyword evidence="5 17" id="KW-0121">Carboxypeptidase</keyword>
<dbReference type="InterPro" id="IPR012907">
    <property type="entry name" value="Peptidase_S11_C"/>
</dbReference>
<dbReference type="SUPFAM" id="SSF69189">
    <property type="entry name" value="Penicillin-binding protein associated domain"/>
    <property type="match status" value="1"/>
</dbReference>
<comment type="pathway">
    <text evidence="2">Cell wall biogenesis; peptidoglycan biosynthesis.</text>
</comment>
<evidence type="ECO:0000256" key="1">
    <source>
        <dbReference type="ARBA" id="ARBA00003217"/>
    </source>
</evidence>
<keyword evidence="9" id="KW-0133">Cell shape</keyword>
<dbReference type="InterPro" id="IPR018044">
    <property type="entry name" value="Peptidase_S11"/>
</dbReference>
<dbReference type="InterPro" id="IPR037167">
    <property type="entry name" value="Peptidase_S11_C_sf"/>
</dbReference>
<dbReference type="Gene3D" id="2.60.410.10">
    <property type="entry name" value="D-Ala-D-Ala carboxypeptidase, C-terminal domain"/>
    <property type="match status" value="1"/>
</dbReference>
<dbReference type="PANTHER" id="PTHR21581">
    <property type="entry name" value="D-ALANYL-D-ALANINE CARBOXYPEPTIDASE"/>
    <property type="match status" value="1"/>
</dbReference>
<gene>
    <name evidence="17" type="ORF">HLQ16_09475</name>
</gene>
<dbReference type="SMART" id="SM00936">
    <property type="entry name" value="PBP5_C"/>
    <property type="match status" value="1"/>
</dbReference>
<name>A0A7Y3SW79_9CLOT</name>
<evidence type="ECO:0000256" key="13">
    <source>
        <dbReference type="PIRSR" id="PIRSR618044-1"/>
    </source>
</evidence>
<evidence type="ECO:0000256" key="7">
    <source>
        <dbReference type="ARBA" id="ARBA00022729"/>
    </source>
</evidence>
<dbReference type="GO" id="GO:0008360">
    <property type="term" value="P:regulation of cell shape"/>
    <property type="evidence" value="ECO:0007669"/>
    <property type="project" value="UniProtKB-KW"/>
</dbReference>
<protein>
    <recommendedName>
        <fullName evidence="4">serine-type D-Ala-D-Ala carboxypeptidase</fullName>
        <ecNumber evidence="4">3.4.16.4</ecNumber>
    </recommendedName>
</protein>
<keyword evidence="11" id="KW-0961">Cell wall biogenesis/degradation</keyword>
<feature type="domain" description="Peptidase S11 D-Ala-D-Ala carboxypeptidase A C-terminal" evidence="16">
    <location>
        <begin position="277"/>
        <end position="365"/>
    </location>
</feature>